<feature type="compositionally biased region" description="Basic residues" evidence="1">
    <location>
        <begin position="33"/>
        <end position="57"/>
    </location>
</feature>
<accession>F2CZ21</accession>
<evidence type="ECO:0000256" key="1">
    <source>
        <dbReference type="SAM" id="MobiDB-lite"/>
    </source>
</evidence>
<protein>
    <submittedName>
        <fullName evidence="2">Predicted protein</fullName>
    </submittedName>
</protein>
<sequence>GWPARSGAHLLQSPVPGAALVSRVLASHPGPFPRRRWVQRGRRARARGVARPPRRQGRGGPDPRRPPLLLLRRARAAARDPPPLRGLALPPLPRRLALPLHHRPPARPRRLPQPPGAQPLPRHYGRSGTSSTCSPAAPSWRPWRSSATAANPTASASAAAASAACCSGIPWRTRSPPCPPQAGSASFSIARSPVRMTGHQGQDRPCYPARRARLLGHGHPPA</sequence>
<reference evidence="2" key="1">
    <citation type="journal article" date="2011" name="Plant Physiol.">
        <title>Comprehensive sequence analysis of 24,783 barley full-length cDNAs derived from 12 clone libraries.</title>
        <authorList>
            <person name="Matsumoto T."/>
            <person name="Tanaka T."/>
            <person name="Sakai H."/>
            <person name="Amano N."/>
            <person name="Kanamori H."/>
            <person name="Kurita K."/>
            <person name="Kikuta A."/>
            <person name="Kamiya K."/>
            <person name="Yamamoto M."/>
            <person name="Ikawa H."/>
            <person name="Fujii N."/>
            <person name="Hori K."/>
            <person name="Itoh T."/>
            <person name="Sato K."/>
        </authorList>
    </citation>
    <scope>NUCLEOTIDE SEQUENCE</scope>
    <source>
        <tissue evidence="2">Shoot</tissue>
    </source>
</reference>
<feature type="region of interest" description="Disordered" evidence="1">
    <location>
        <begin position="98"/>
        <end position="148"/>
    </location>
</feature>
<organism evidence="2">
    <name type="scientific">Hordeum vulgare subsp. vulgare</name>
    <name type="common">Domesticated barley</name>
    <dbReference type="NCBI Taxonomy" id="112509"/>
    <lineage>
        <taxon>Eukaryota</taxon>
        <taxon>Viridiplantae</taxon>
        <taxon>Streptophyta</taxon>
        <taxon>Embryophyta</taxon>
        <taxon>Tracheophyta</taxon>
        <taxon>Spermatophyta</taxon>
        <taxon>Magnoliopsida</taxon>
        <taxon>Liliopsida</taxon>
        <taxon>Poales</taxon>
        <taxon>Poaceae</taxon>
        <taxon>BOP clade</taxon>
        <taxon>Pooideae</taxon>
        <taxon>Triticodae</taxon>
        <taxon>Triticeae</taxon>
        <taxon>Hordeinae</taxon>
        <taxon>Hordeum</taxon>
    </lineage>
</organism>
<proteinExistence type="evidence at transcript level"/>
<feature type="non-terminal residue" evidence="2">
    <location>
        <position position="1"/>
    </location>
</feature>
<feature type="region of interest" description="Disordered" evidence="1">
    <location>
        <begin position="28"/>
        <end position="67"/>
    </location>
</feature>
<dbReference type="EMBL" id="AK356877">
    <property type="protein sequence ID" value="BAJ88092.1"/>
    <property type="molecule type" value="mRNA"/>
</dbReference>
<evidence type="ECO:0000313" key="2">
    <source>
        <dbReference type="EMBL" id="BAJ88092.1"/>
    </source>
</evidence>
<feature type="compositionally biased region" description="Basic residues" evidence="1">
    <location>
        <begin position="100"/>
        <end position="110"/>
    </location>
</feature>
<dbReference type="AlphaFoldDB" id="F2CZ21"/>
<name>F2CZ21_HORVV</name>